<proteinExistence type="predicted"/>
<gene>
    <name evidence="2" type="ORF">Prubr_44400</name>
</gene>
<feature type="signal peptide" evidence="1">
    <location>
        <begin position="1"/>
        <end position="44"/>
    </location>
</feature>
<protein>
    <recommendedName>
        <fullName evidence="4">Secreted protein</fullName>
    </recommendedName>
</protein>
<dbReference type="Proteomes" id="UP000680866">
    <property type="component" value="Chromosome"/>
</dbReference>
<dbReference type="Pfam" id="PF06366">
    <property type="entry name" value="FlhE"/>
    <property type="match status" value="1"/>
</dbReference>
<keyword evidence="1" id="KW-0732">Signal</keyword>
<evidence type="ECO:0000313" key="3">
    <source>
        <dbReference type="Proteomes" id="UP000680866"/>
    </source>
</evidence>
<dbReference type="InterPro" id="IPR009420">
    <property type="entry name" value="FlhE"/>
</dbReference>
<dbReference type="EMBL" id="AP023359">
    <property type="protein sequence ID" value="BCJ67419.1"/>
    <property type="molecule type" value="Genomic_DNA"/>
</dbReference>
<organism evidence="2 3">
    <name type="scientific">Polymorphospora rubra</name>
    <dbReference type="NCBI Taxonomy" id="338584"/>
    <lineage>
        <taxon>Bacteria</taxon>
        <taxon>Bacillati</taxon>
        <taxon>Actinomycetota</taxon>
        <taxon>Actinomycetes</taxon>
        <taxon>Micromonosporales</taxon>
        <taxon>Micromonosporaceae</taxon>
        <taxon>Polymorphospora</taxon>
    </lineage>
</organism>
<evidence type="ECO:0000313" key="2">
    <source>
        <dbReference type="EMBL" id="BCJ67419.1"/>
    </source>
</evidence>
<name>A0A810N5F6_9ACTN</name>
<dbReference type="RefSeq" id="WP_212816754.1">
    <property type="nucleotide sequence ID" value="NZ_AP023359.1"/>
</dbReference>
<evidence type="ECO:0000256" key="1">
    <source>
        <dbReference type="SAM" id="SignalP"/>
    </source>
</evidence>
<accession>A0A810N5F6</accession>
<evidence type="ECO:0008006" key="4">
    <source>
        <dbReference type="Google" id="ProtNLM"/>
    </source>
</evidence>
<feature type="chain" id="PRO_5032342762" description="Secreted protein" evidence="1">
    <location>
        <begin position="45"/>
        <end position="174"/>
    </location>
</feature>
<reference evidence="2" key="1">
    <citation type="submission" date="2020-08" db="EMBL/GenBank/DDBJ databases">
        <title>Whole genome shotgun sequence of Polymorphospora rubra NBRC 101157.</title>
        <authorList>
            <person name="Komaki H."/>
            <person name="Tamura T."/>
        </authorList>
    </citation>
    <scope>NUCLEOTIDE SEQUENCE</scope>
    <source>
        <strain evidence="2">NBRC 101157</strain>
    </source>
</reference>
<dbReference type="AlphaFoldDB" id="A0A810N5F6"/>
<dbReference type="SUPFAM" id="SSF81442">
    <property type="entry name" value="Cytochrome c oxidase subunit I-like"/>
    <property type="match status" value="1"/>
</dbReference>
<dbReference type="KEGG" id="pry:Prubr_44400"/>
<keyword evidence="3" id="KW-1185">Reference proteome</keyword>
<sequence>MLQTSIPRARTTVTGRVRHRALTLIAALLAGIVATVSLTTPAHAATSSWSHTQGTADPTIYQTNLWYYGTPFVPPATTPATGVITTVDYEWAIWDAPPPSLVYTVYLCAGSYGCLLVSPTAWAATSSSGSTSAFAGIPANTTFRYQVGLGAPTTYVLFPQRNSRMYRLTVTYNY</sequence>
<dbReference type="InterPro" id="IPR036927">
    <property type="entry name" value="Cyt_c_oxase-like_su1_sf"/>
</dbReference>